<dbReference type="GO" id="GO:0004180">
    <property type="term" value="F:carboxypeptidase activity"/>
    <property type="evidence" value="ECO:0007669"/>
    <property type="project" value="UniProtKB-KW"/>
</dbReference>
<reference evidence="9" key="2">
    <citation type="submission" date="2025-04" db="UniProtKB">
        <authorList>
            <consortium name="RefSeq"/>
        </authorList>
    </citation>
    <scope>IDENTIFICATION</scope>
    <source>
        <tissue evidence="9">Leukocyte</tissue>
    </source>
</reference>
<evidence type="ECO:0000256" key="2">
    <source>
        <dbReference type="ARBA" id="ARBA00022645"/>
    </source>
</evidence>
<keyword evidence="5" id="KW-0482">Metalloprotease</keyword>
<keyword evidence="3" id="KW-0645">Protease</keyword>
<organism evidence="9">
    <name type="scientific">Castor canadensis</name>
    <name type="common">American beaver</name>
    <dbReference type="NCBI Taxonomy" id="51338"/>
    <lineage>
        <taxon>Eukaryota</taxon>
        <taxon>Metazoa</taxon>
        <taxon>Chordata</taxon>
        <taxon>Craniata</taxon>
        <taxon>Vertebrata</taxon>
        <taxon>Euteleostomi</taxon>
        <taxon>Mammalia</taxon>
        <taxon>Eutheria</taxon>
        <taxon>Euarchontoglires</taxon>
        <taxon>Glires</taxon>
        <taxon>Rodentia</taxon>
        <taxon>Castorimorpha</taxon>
        <taxon>Castoridae</taxon>
        <taxon>Castor</taxon>
    </lineage>
</organism>
<dbReference type="CTD" id="23366"/>
<gene>
    <name evidence="9" type="primary">Kiaa0895</name>
    <name evidence="7" type="synonym">Matcap2</name>
</gene>
<dbReference type="InterPro" id="IPR012548">
    <property type="entry name" value="MATCAP"/>
</dbReference>
<protein>
    <submittedName>
        <fullName evidence="9">Uncharacterized protein KIAA0895 homolog isoform X1</fullName>
    </submittedName>
</protein>
<accession>A0A8B7W456</accession>
<evidence type="ECO:0000313" key="9">
    <source>
        <dbReference type="RefSeq" id="XP_020038504.1"/>
    </source>
</evidence>
<reference evidence="7" key="1">
    <citation type="submission" date="2023-09" db="UniProtKB">
        <authorList>
            <consortium name="Ensembl"/>
        </authorList>
    </citation>
    <scope>IDENTIFICATION</scope>
</reference>
<dbReference type="Proteomes" id="UP001732720">
    <property type="component" value="Chromosome 2"/>
</dbReference>
<dbReference type="GO" id="GO:0006508">
    <property type="term" value="P:proteolysis"/>
    <property type="evidence" value="ECO:0007669"/>
    <property type="project" value="UniProtKB-KW"/>
</dbReference>
<sequence length="520" mass="59966">MLESIRVTEKLHWPEQEFAKKSVLNAEESLIIDSKRSFSHLSSGVLKDIFTTGTSSYNVLLQSKEERKHHSQKQSSSAYSKRCRKPSKSPSSSHSKDPHRMKSLVPMTSDDTWYCLERQPAVFVTSSVSSPVRFTHDISVTGNGIVLPPKPKSKVKRRHFVSLPKPQQQPQLSRSFEKADDLSGKKFCILTAIKPTNLEKEKLRFFKSEYTYNPQFEYANPALPSMLAKHSNASDRFLKQSINIMELTLQKYGSYEKFEQATGGSLLSKPRIWSHVRKYMVKEGCLGEIVVHLTEDLLSRASMTVVNGCPTLTINVSTAREHWLEGMLRHEIGTHYFRGINNLQQPWNSWNGRKKHELKPNNPTEEGLASIHSVLFRKDPFLWRAALLYYTVYQASLMSFCELFKDIGKFVKDPNTRWDYCVRAKRGWTDTSQPGCFSKDQVYLDGILQILRYRESIDFHLLTALGKVSYEDVDRLKGLAVTENMRVPHFLQDHGRYMEHLEKIMEVNELTDTELKDLIY</sequence>
<dbReference type="AlphaFoldDB" id="A0A8B7W456"/>
<keyword evidence="4" id="KW-0378">Hydrolase</keyword>
<keyword evidence="2" id="KW-0121">Carboxypeptidase</keyword>
<evidence type="ECO:0000256" key="3">
    <source>
        <dbReference type="ARBA" id="ARBA00022670"/>
    </source>
</evidence>
<evidence type="ECO:0000256" key="5">
    <source>
        <dbReference type="ARBA" id="ARBA00023049"/>
    </source>
</evidence>
<keyword evidence="8" id="KW-1185">Reference proteome</keyword>
<dbReference type="SMART" id="SM01154">
    <property type="entry name" value="DUF1704"/>
    <property type="match status" value="1"/>
</dbReference>
<dbReference type="GeneID" id="109698587"/>
<name>A0A8B7W456_CASCN</name>
<comment type="cofactor">
    <cofactor evidence="1">
        <name>Zn(2+)</name>
        <dbReference type="ChEBI" id="CHEBI:29105"/>
    </cofactor>
</comment>
<dbReference type="RefSeq" id="XP_020038504.1">
    <property type="nucleotide sequence ID" value="XM_020182915.1"/>
</dbReference>
<proteinExistence type="predicted"/>
<dbReference type="OrthoDB" id="449345at2759"/>
<dbReference type="GO" id="GO:0008237">
    <property type="term" value="F:metallopeptidase activity"/>
    <property type="evidence" value="ECO:0007669"/>
    <property type="project" value="UniProtKB-KW"/>
</dbReference>
<dbReference type="PANTHER" id="PTHR31817:SF3">
    <property type="entry name" value="TYROSINE CARBOXYPEPTIDASE MATCAP2-RELATED"/>
    <property type="match status" value="1"/>
</dbReference>
<evidence type="ECO:0000256" key="1">
    <source>
        <dbReference type="ARBA" id="ARBA00001947"/>
    </source>
</evidence>
<dbReference type="PANTHER" id="PTHR31817">
    <property type="match status" value="1"/>
</dbReference>
<evidence type="ECO:0000313" key="8">
    <source>
        <dbReference type="Proteomes" id="UP001732720"/>
    </source>
</evidence>
<dbReference type="Ensembl" id="ENSCCNT00000032548.1">
    <property type="protein sequence ID" value="ENSCCNP00000025608.1"/>
    <property type="gene ID" value="ENSCCNG00000024950.1"/>
</dbReference>
<dbReference type="KEGG" id="ccan:109698587"/>
<dbReference type="Pfam" id="PF08014">
    <property type="entry name" value="MATCAP"/>
    <property type="match status" value="1"/>
</dbReference>
<evidence type="ECO:0000256" key="6">
    <source>
        <dbReference type="SAM" id="MobiDB-lite"/>
    </source>
</evidence>
<evidence type="ECO:0000256" key="4">
    <source>
        <dbReference type="ARBA" id="ARBA00022801"/>
    </source>
</evidence>
<feature type="region of interest" description="Disordered" evidence="6">
    <location>
        <begin position="63"/>
        <end position="103"/>
    </location>
</feature>
<evidence type="ECO:0000313" key="7">
    <source>
        <dbReference type="Ensembl" id="ENSCCNP00000025608.1"/>
    </source>
</evidence>